<proteinExistence type="predicted"/>
<protein>
    <submittedName>
        <fullName evidence="2">Uncharacterized protein</fullName>
    </submittedName>
</protein>
<dbReference type="Proteomes" id="UP001205861">
    <property type="component" value="Unassembled WGS sequence"/>
</dbReference>
<gene>
    <name evidence="2" type="ORF">NX773_23170</name>
</gene>
<name>A0ABT2BRC8_9BURK</name>
<keyword evidence="1" id="KW-1133">Transmembrane helix</keyword>
<dbReference type="EMBL" id="JANUGV010000013">
    <property type="protein sequence ID" value="MCS0611066.1"/>
    <property type="molecule type" value="Genomic_DNA"/>
</dbReference>
<keyword evidence="1" id="KW-0812">Transmembrane</keyword>
<evidence type="ECO:0000256" key="1">
    <source>
        <dbReference type="SAM" id="Phobius"/>
    </source>
</evidence>
<accession>A0ABT2BRC8</accession>
<evidence type="ECO:0000313" key="3">
    <source>
        <dbReference type="Proteomes" id="UP001205861"/>
    </source>
</evidence>
<keyword evidence="3" id="KW-1185">Reference proteome</keyword>
<sequence length="177" mass="18978">MTDEDMNNSILASPFAALRAELAGHDTPPGVEQELMRAFAHSFPPRRRWYQRLSEPRFSIGGSLASVALVVLVFALSPGRVPVDASPALPPAAATMAQASRDDRAFIALESLERIQREPAPRLVQTQVPRTTLAPLGVTITPENAGDSVKAEMLVSADGEPLALRLTSLDDETRGAP</sequence>
<dbReference type="RefSeq" id="WP_258858595.1">
    <property type="nucleotide sequence ID" value="NZ_JANUGV010000013.1"/>
</dbReference>
<organism evidence="2 3">
    <name type="scientific">Massilia solisilvae</name>
    <dbReference type="NCBI Taxonomy" id="1811225"/>
    <lineage>
        <taxon>Bacteria</taxon>
        <taxon>Pseudomonadati</taxon>
        <taxon>Pseudomonadota</taxon>
        <taxon>Betaproteobacteria</taxon>
        <taxon>Burkholderiales</taxon>
        <taxon>Oxalobacteraceae</taxon>
        <taxon>Telluria group</taxon>
        <taxon>Massilia</taxon>
    </lineage>
</organism>
<evidence type="ECO:0000313" key="2">
    <source>
        <dbReference type="EMBL" id="MCS0611066.1"/>
    </source>
</evidence>
<keyword evidence="1" id="KW-0472">Membrane</keyword>
<reference evidence="2 3" key="1">
    <citation type="submission" date="2022-08" db="EMBL/GenBank/DDBJ databases">
        <title>Reclassification of Massilia species as members of the genera Telluria, Duganella, Pseudoduganella, Mokoshia gen. nov. and Zemynaea gen. nov. using orthogonal and non-orthogonal genome-based approaches.</title>
        <authorList>
            <person name="Bowman J.P."/>
        </authorList>
    </citation>
    <scope>NUCLEOTIDE SEQUENCE [LARGE SCALE GENOMIC DNA]</scope>
    <source>
        <strain evidence="2 3">JCM 31607</strain>
    </source>
</reference>
<feature type="transmembrane region" description="Helical" evidence="1">
    <location>
        <begin position="58"/>
        <end position="77"/>
    </location>
</feature>
<comment type="caution">
    <text evidence="2">The sequence shown here is derived from an EMBL/GenBank/DDBJ whole genome shotgun (WGS) entry which is preliminary data.</text>
</comment>